<organism evidence="2">
    <name type="scientific">Lotharella globosa</name>
    <dbReference type="NCBI Taxonomy" id="91324"/>
    <lineage>
        <taxon>Eukaryota</taxon>
        <taxon>Sar</taxon>
        <taxon>Rhizaria</taxon>
        <taxon>Cercozoa</taxon>
        <taxon>Chlorarachniophyceae</taxon>
        <taxon>Lotharella</taxon>
    </lineage>
</organism>
<dbReference type="EMBL" id="HBIV01020106">
    <property type="protein sequence ID" value="CAE0662934.1"/>
    <property type="molecule type" value="Transcribed_RNA"/>
</dbReference>
<protein>
    <submittedName>
        <fullName evidence="2">Uncharacterized protein</fullName>
    </submittedName>
</protein>
<accession>A0A7S3YV56</accession>
<feature type="signal peptide" evidence="1">
    <location>
        <begin position="1"/>
        <end position="19"/>
    </location>
</feature>
<evidence type="ECO:0000256" key="1">
    <source>
        <dbReference type="SAM" id="SignalP"/>
    </source>
</evidence>
<feature type="chain" id="PRO_5030688723" evidence="1">
    <location>
        <begin position="20"/>
        <end position="260"/>
    </location>
</feature>
<name>A0A7S3YV56_9EUKA</name>
<dbReference type="AlphaFoldDB" id="A0A7S3YV56"/>
<sequence>MFCFVLFCFVLFCVHLITPSPRGSVLSAFAREMDGLVSLLASPKIVFVSKRFAPLPFSSSSSSSSSSAPYSEYHVMRMFSSKTVATQPSMTVSALSVGWAYSTPGWARVLTGFKPEGAAHVLKEGDKVGKFTVKRKTVDTIVFEKTGDDYDTLVGLDLIKSSASETRDKYYACVGFQTIPKTSYGTFHVNFVAPVHTMMYKVMLKYSGRYAQDLYAHKYGSGKGNLQQSPIIDAVAQRKAVKAFHKGTADDMGEAEAGRR</sequence>
<gene>
    <name evidence="2" type="ORF">LGLO00237_LOCUS14535</name>
</gene>
<proteinExistence type="predicted"/>
<evidence type="ECO:0000313" key="2">
    <source>
        <dbReference type="EMBL" id="CAE0662934.1"/>
    </source>
</evidence>
<keyword evidence="1" id="KW-0732">Signal</keyword>
<reference evidence="2" key="1">
    <citation type="submission" date="2021-01" db="EMBL/GenBank/DDBJ databases">
        <authorList>
            <person name="Corre E."/>
            <person name="Pelletier E."/>
            <person name="Niang G."/>
            <person name="Scheremetjew M."/>
            <person name="Finn R."/>
            <person name="Kale V."/>
            <person name="Holt S."/>
            <person name="Cochrane G."/>
            <person name="Meng A."/>
            <person name="Brown T."/>
            <person name="Cohen L."/>
        </authorList>
    </citation>
    <scope>NUCLEOTIDE SEQUENCE</scope>
    <source>
        <strain evidence="2">CCCM811</strain>
    </source>
</reference>